<feature type="compositionally biased region" description="Basic and acidic residues" evidence="1">
    <location>
        <begin position="262"/>
        <end position="282"/>
    </location>
</feature>
<organism evidence="2 3">
    <name type="scientific">Smittium mucronatum</name>
    <dbReference type="NCBI Taxonomy" id="133383"/>
    <lineage>
        <taxon>Eukaryota</taxon>
        <taxon>Fungi</taxon>
        <taxon>Fungi incertae sedis</taxon>
        <taxon>Zoopagomycota</taxon>
        <taxon>Kickxellomycotina</taxon>
        <taxon>Harpellomycetes</taxon>
        <taxon>Harpellales</taxon>
        <taxon>Legeriomycetaceae</taxon>
        <taxon>Smittium</taxon>
    </lineage>
</organism>
<dbReference type="Proteomes" id="UP000187455">
    <property type="component" value="Unassembled WGS sequence"/>
</dbReference>
<feature type="region of interest" description="Disordered" evidence="1">
    <location>
        <begin position="236"/>
        <end position="320"/>
    </location>
</feature>
<feature type="compositionally biased region" description="Polar residues" evidence="1">
    <location>
        <begin position="395"/>
        <end position="420"/>
    </location>
</feature>
<feature type="compositionally biased region" description="Polar residues" evidence="1">
    <location>
        <begin position="189"/>
        <end position="200"/>
    </location>
</feature>
<feature type="compositionally biased region" description="Low complexity" evidence="1">
    <location>
        <begin position="376"/>
        <end position="388"/>
    </location>
</feature>
<accession>A0A1R0GTS7</accession>
<feature type="region of interest" description="Disordered" evidence="1">
    <location>
        <begin position="1"/>
        <end position="144"/>
    </location>
</feature>
<name>A0A1R0GTS7_9FUNG</name>
<feature type="compositionally biased region" description="Polar residues" evidence="1">
    <location>
        <begin position="89"/>
        <end position="100"/>
    </location>
</feature>
<proteinExistence type="predicted"/>
<feature type="region of interest" description="Disordered" evidence="1">
    <location>
        <begin position="164"/>
        <end position="200"/>
    </location>
</feature>
<comment type="caution">
    <text evidence="2">The sequence shown here is derived from an EMBL/GenBank/DDBJ whole genome shotgun (WGS) entry which is preliminary data.</text>
</comment>
<evidence type="ECO:0000313" key="2">
    <source>
        <dbReference type="EMBL" id="OLY80296.1"/>
    </source>
</evidence>
<feature type="region of interest" description="Disordered" evidence="1">
    <location>
        <begin position="338"/>
        <end position="420"/>
    </location>
</feature>
<dbReference type="AlphaFoldDB" id="A0A1R0GTS7"/>
<keyword evidence="3" id="KW-1185">Reference proteome</keyword>
<reference evidence="2 3" key="1">
    <citation type="journal article" date="2016" name="Mol. Biol. Evol.">
        <title>Genome-Wide Survey of Gut Fungi (Harpellales) Reveals the First Horizontally Transferred Ubiquitin Gene from a Mosquito Host.</title>
        <authorList>
            <person name="Wang Y."/>
            <person name="White M.M."/>
            <person name="Kvist S."/>
            <person name="Moncalvo J.M."/>
        </authorList>
    </citation>
    <scope>NUCLEOTIDE SEQUENCE [LARGE SCALE GENOMIC DNA]</scope>
    <source>
        <strain evidence="2 3">ALG-7-W6</strain>
    </source>
</reference>
<feature type="compositionally biased region" description="Polar residues" evidence="1">
    <location>
        <begin position="338"/>
        <end position="369"/>
    </location>
</feature>
<evidence type="ECO:0000313" key="3">
    <source>
        <dbReference type="Proteomes" id="UP000187455"/>
    </source>
</evidence>
<feature type="compositionally biased region" description="Polar residues" evidence="1">
    <location>
        <begin position="285"/>
        <end position="308"/>
    </location>
</feature>
<sequence length="420" mass="47649">MQYSQYMGYGPPGHQANDYNKFSAYPQRQMYGPDHPSQGPVPMIPLTNRDGPSCKSFNTGYSASGDSKNYDSVKQPPYNQDREDKPRSQKQVNENSGNPEESNRVYSGYKEESYGDRNHYEKPSFNRENFDAPYGAKQQNQGYYPEGSKEYLNYLRENYESIRSGSKAVNRPSNNEERFENRSSDKQNEGNFNIESHQNDGSFNIASQQNWENVNTGSQQIGGNVNIESQKNEGNVNIDSQQNDINRLNPPNMGINDLNPQDNKKDDIKLEQSNSDRLDEFNRAPNESSTKMQPSEAISAQLQATETPRNPEWGGNTISGEIRDDNIILDESNKVENNVGNQNFGMNPNWNQNNSPFESNNQGGINENFISHEQENNPSQQNQPLNQEQNRDSFEANSNNPSQGINQNQLNNEPSLQNIN</sequence>
<evidence type="ECO:0000256" key="1">
    <source>
        <dbReference type="SAM" id="MobiDB-lite"/>
    </source>
</evidence>
<gene>
    <name evidence="2" type="ORF">AYI68_g5610</name>
</gene>
<feature type="compositionally biased region" description="Basic and acidic residues" evidence="1">
    <location>
        <begin position="109"/>
        <end position="130"/>
    </location>
</feature>
<feature type="compositionally biased region" description="Polar residues" evidence="1">
    <location>
        <begin position="236"/>
        <end position="246"/>
    </location>
</feature>
<protein>
    <submittedName>
        <fullName evidence="2">Uncharacterized protein</fullName>
    </submittedName>
</protein>
<feature type="compositionally biased region" description="Polar residues" evidence="1">
    <location>
        <begin position="55"/>
        <end position="72"/>
    </location>
</feature>
<feature type="compositionally biased region" description="Basic and acidic residues" evidence="1">
    <location>
        <begin position="174"/>
        <end position="188"/>
    </location>
</feature>
<dbReference type="EMBL" id="LSSL01003593">
    <property type="protein sequence ID" value="OLY80296.1"/>
    <property type="molecule type" value="Genomic_DNA"/>
</dbReference>